<sequence>MNKEKEMIGRNVELSTEFSRYLFEHPEIVEKIPIDAEIILLPEFDNELKEFNLKLGKNIEAEGEKVVYILIKNLRPKTLSRIENIEMRAVT</sequence>
<dbReference type="EMBL" id="JAANXD010000015">
    <property type="protein sequence ID" value="MBS1257202.1"/>
    <property type="molecule type" value="Genomic_DNA"/>
</dbReference>
<accession>A0A941W398</accession>
<dbReference type="EMBL" id="JAANXD010000015">
    <property type="protein sequence ID" value="MBS1257200.1"/>
    <property type="molecule type" value="Genomic_DNA"/>
</dbReference>
<evidence type="ECO:0000313" key="1">
    <source>
        <dbReference type="EMBL" id="MBS1257200.1"/>
    </source>
</evidence>
<dbReference type="Proteomes" id="UP000722750">
    <property type="component" value="Unassembled WGS sequence"/>
</dbReference>
<protein>
    <submittedName>
        <fullName evidence="1">Uncharacterized protein</fullName>
    </submittedName>
</protein>
<proteinExistence type="predicted"/>
<dbReference type="AlphaFoldDB" id="A0A941W398"/>
<evidence type="ECO:0000313" key="3">
    <source>
        <dbReference type="Proteomes" id="UP000722750"/>
    </source>
</evidence>
<name>A0A941W398_9BACT</name>
<gene>
    <name evidence="1" type="ORF">MAG551_00236</name>
    <name evidence="2" type="ORF">MAG551_00238</name>
</gene>
<organism evidence="1 3">
    <name type="scientific">Candidatus Scalindua arabica</name>
    <dbReference type="NCBI Taxonomy" id="1127984"/>
    <lineage>
        <taxon>Bacteria</taxon>
        <taxon>Pseudomonadati</taxon>
        <taxon>Planctomycetota</taxon>
        <taxon>Candidatus Brocadiia</taxon>
        <taxon>Candidatus Brocadiales</taxon>
        <taxon>Candidatus Scalinduaceae</taxon>
        <taxon>Candidatus Scalindua</taxon>
    </lineage>
</organism>
<evidence type="ECO:0000313" key="2">
    <source>
        <dbReference type="EMBL" id="MBS1257202.1"/>
    </source>
</evidence>
<comment type="caution">
    <text evidence="1">The sequence shown here is derived from an EMBL/GenBank/DDBJ whole genome shotgun (WGS) entry which is preliminary data.</text>
</comment>
<dbReference type="InterPro" id="IPR043707">
    <property type="entry name" value="DUF5647"/>
</dbReference>
<reference evidence="1" key="1">
    <citation type="journal article" date="2021" name="ISME J.">
        <title>Fine-scale metabolic discontinuity in a stratified prokaryote microbiome of a Red Sea deep halocline.</title>
        <authorList>
            <person name="Michoud G."/>
            <person name="Ngugi D.K."/>
            <person name="Barozzi A."/>
            <person name="Merlino G."/>
            <person name="Calleja M.L."/>
            <person name="Delgado-Huertas A."/>
            <person name="Moran X.A.G."/>
            <person name="Daffonchio D."/>
        </authorList>
    </citation>
    <scope>NUCLEOTIDE SEQUENCE</scope>
    <source>
        <strain evidence="1">SuakinDeep_MAG55_1</strain>
    </source>
</reference>
<dbReference type="Pfam" id="PF18882">
    <property type="entry name" value="DUF5647"/>
    <property type="match status" value="1"/>
</dbReference>